<protein>
    <submittedName>
        <fullName evidence="2">Uncharacterized protein</fullName>
    </submittedName>
</protein>
<evidence type="ECO:0000313" key="4">
    <source>
        <dbReference type="Proteomes" id="UP000477543"/>
    </source>
</evidence>
<evidence type="ECO:0000313" key="3">
    <source>
        <dbReference type="Proteomes" id="UP000252167"/>
    </source>
</evidence>
<reference evidence="2 3" key="1">
    <citation type="submission" date="2018-01" db="EMBL/GenBank/DDBJ databases">
        <title>Glutamicibacter soli strain NHPC-3 Whole genome sequence and assembly.</title>
        <authorList>
            <person name="Choudhury P."/>
            <person name="Gupta D."/>
            <person name="Sengupta K."/>
            <person name="Jawed A."/>
            <person name="Sultana N."/>
            <person name="Saha P."/>
        </authorList>
    </citation>
    <scope>NUCLEOTIDE SEQUENCE [LARGE SCALE GENOMIC DNA]</scope>
    <source>
        <strain evidence="2 3">NHPC-3</strain>
    </source>
</reference>
<comment type="caution">
    <text evidence="2">The sequence shown here is derived from an EMBL/GenBank/DDBJ whole genome shotgun (WGS) entry which is preliminary data.</text>
</comment>
<accession>A0A365YMZ2</accession>
<keyword evidence="3" id="KW-1185">Reference proteome</keyword>
<dbReference type="AlphaFoldDB" id="A0A365YMZ2"/>
<dbReference type="Proteomes" id="UP000252167">
    <property type="component" value="Unassembled WGS sequence"/>
</dbReference>
<organism evidence="2 3">
    <name type="scientific">Glutamicibacter soli</name>
    <dbReference type="NCBI Taxonomy" id="453836"/>
    <lineage>
        <taxon>Bacteria</taxon>
        <taxon>Bacillati</taxon>
        <taxon>Actinomycetota</taxon>
        <taxon>Actinomycetes</taxon>
        <taxon>Micrococcales</taxon>
        <taxon>Micrococcaceae</taxon>
        <taxon>Glutamicibacter</taxon>
    </lineage>
</organism>
<proteinExistence type="predicted"/>
<reference evidence="1 4" key="2">
    <citation type="submission" date="2020-01" db="EMBL/GenBank/DDBJ databases">
        <title>Glutamicibacter soli M275.</title>
        <authorList>
            <person name="Meng X."/>
        </authorList>
    </citation>
    <scope>NUCLEOTIDE SEQUENCE [LARGE SCALE GENOMIC DNA]</scope>
    <source>
        <strain evidence="1 4">M275</strain>
    </source>
</reference>
<dbReference type="RefSeq" id="WP_047119374.1">
    <property type="nucleotide sequence ID" value="NZ_CM125969.1"/>
</dbReference>
<gene>
    <name evidence="2" type="ORF">C1H84_01935</name>
    <name evidence="1" type="ORF">GT020_01360</name>
</gene>
<name>A0A365YMZ2_9MICC</name>
<dbReference type="EMBL" id="WYDN01000001">
    <property type="protein sequence ID" value="NAZ14718.1"/>
    <property type="molecule type" value="Genomic_DNA"/>
</dbReference>
<dbReference type="Proteomes" id="UP000477543">
    <property type="component" value="Unassembled WGS sequence"/>
</dbReference>
<evidence type="ECO:0000313" key="2">
    <source>
        <dbReference type="EMBL" id="RBM04081.1"/>
    </source>
</evidence>
<sequence length="70" mass="7678">MWTTINQIFTSNHSQNAWAHLASDNAWHKVLTGATDGVTNVHLVLSVAKATGKQVYIVLDAAKNITQVYL</sequence>
<evidence type="ECO:0000313" key="1">
    <source>
        <dbReference type="EMBL" id="NAZ14718.1"/>
    </source>
</evidence>
<dbReference type="EMBL" id="POAF01000001">
    <property type="protein sequence ID" value="RBM04081.1"/>
    <property type="molecule type" value="Genomic_DNA"/>
</dbReference>